<dbReference type="PROSITE" id="PS51257">
    <property type="entry name" value="PROKAR_LIPOPROTEIN"/>
    <property type="match status" value="1"/>
</dbReference>
<dbReference type="Proteomes" id="UP001314263">
    <property type="component" value="Unassembled WGS sequence"/>
</dbReference>
<proteinExistence type="predicted"/>
<evidence type="ECO:0000313" key="2">
    <source>
        <dbReference type="Proteomes" id="UP001314263"/>
    </source>
</evidence>
<sequence>MLRTRRTLCTAASASISCGYQQAHSQNLVCCLESALLLQIDAIMALHAYTDCPHTGRPGCAGLKAIISALFRSFIHIHGKQSALNATYPINLIESQMKRPSHYLPRQ</sequence>
<reference evidence="1 2" key="1">
    <citation type="submission" date="2023-10" db="EMBL/GenBank/DDBJ databases">
        <authorList>
            <person name="Maclean D."/>
            <person name="Macfadyen A."/>
        </authorList>
    </citation>
    <scope>NUCLEOTIDE SEQUENCE [LARGE SCALE GENOMIC DNA]</scope>
</reference>
<accession>A0AAV1I567</accession>
<gene>
    <name evidence="1" type="ORF">CVIRNUC_004660</name>
</gene>
<evidence type="ECO:0000313" key="1">
    <source>
        <dbReference type="EMBL" id="CAK0778876.1"/>
    </source>
</evidence>
<organism evidence="1 2">
    <name type="scientific">Coccomyxa viridis</name>
    <dbReference type="NCBI Taxonomy" id="1274662"/>
    <lineage>
        <taxon>Eukaryota</taxon>
        <taxon>Viridiplantae</taxon>
        <taxon>Chlorophyta</taxon>
        <taxon>core chlorophytes</taxon>
        <taxon>Trebouxiophyceae</taxon>
        <taxon>Trebouxiophyceae incertae sedis</taxon>
        <taxon>Coccomyxaceae</taxon>
        <taxon>Coccomyxa</taxon>
    </lineage>
</organism>
<protein>
    <recommendedName>
        <fullName evidence="3">Secreted protein</fullName>
    </recommendedName>
</protein>
<comment type="caution">
    <text evidence="1">The sequence shown here is derived from an EMBL/GenBank/DDBJ whole genome shotgun (WGS) entry which is preliminary data.</text>
</comment>
<keyword evidence="2" id="KW-1185">Reference proteome</keyword>
<dbReference type="EMBL" id="CAUYUE010000005">
    <property type="protein sequence ID" value="CAK0778876.1"/>
    <property type="molecule type" value="Genomic_DNA"/>
</dbReference>
<dbReference type="AlphaFoldDB" id="A0AAV1I567"/>
<name>A0AAV1I567_9CHLO</name>
<evidence type="ECO:0008006" key="3">
    <source>
        <dbReference type="Google" id="ProtNLM"/>
    </source>
</evidence>